<accession>A0A8B8CQX2</accession>
<evidence type="ECO:0000256" key="1">
    <source>
        <dbReference type="SAM" id="SignalP"/>
    </source>
</evidence>
<evidence type="ECO:0000313" key="3">
    <source>
        <dbReference type="RefSeq" id="XP_022318217.1"/>
    </source>
</evidence>
<gene>
    <name evidence="3" type="primary">LOC111121298</name>
</gene>
<sequence length="273" mass="30446">MGWSKYIGLLILYYSLCIDVVQSELIVSLEPTTLSSLESLSLDKSLGEVTAAQYVPLLYPSSDQPQNNVRPSVIQPSLTESFSGREHINQATLNRSIFPSKTLNSAQDSYQTVGEYDMSKILGSPKTAHQKTSAIEITSSSPLSLTLQPIVSMSQPTISSKTFTQGMEPMISAGWSMYDTMIKTQDVQEIQSYASMTITSSAFSTQTIIMHNSKARKGSNSCHPGSCPLTTDFTCIMFQEVDIYYFHTDQEYENCRLYSHLTYESEKGRELMH</sequence>
<name>A0A8B8CQX2_CRAVI</name>
<keyword evidence="1" id="KW-0732">Signal</keyword>
<proteinExistence type="predicted"/>
<feature type="signal peptide" evidence="1">
    <location>
        <begin position="1"/>
        <end position="23"/>
    </location>
</feature>
<dbReference type="GeneID" id="111121298"/>
<evidence type="ECO:0000313" key="2">
    <source>
        <dbReference type="Proteomes" id="UP000694844"/>
    </source>
</evidence>
<reference evidence="3" key="1">
    <citation type="submission" date="2025-08" db="UniProtKB">
        <authorList>
            <consortium name="RefSeq"/>
        </authorList>
    </citation>
    <scope>IDENTIFICATION</scope>
    <source>
        <tissue evidence="3">Whole sample</tissue>
    </source>
</reference>
<feature type="chain" id="PRO_5034868704" evidence="1">
    <location>
        <begin position="24"/>
        <end position="273"/>
    </location>
</feature>
<organism evidence="2 3">
    <name type="scientific">Crassostrea virginica</name>
    <name type="common">Eastern oyster</name>
    <dbReference type="NCBI Taxonomy" id="6565"/>
    <lineage>
        <taxon>Eukaryota</taxon>
        <taxon>Metazoa</taxon>
        <taxon>Spiralia</taxon>
        <taxon>Lophotrochozoa</taxon>
        <taxon>Mollusca</taxon>
        <taxon>Bivalvia</taxon>
        <taxon>Autobranchia</taxon>
        <taxon>Pteriomorphia</taxon>
        <taxon>Ostreida</taxon>
        <taxon>Ostreoidea</taxon>
        <taxon>Ostreidae</taxon>
        <taxon>Crassostrea</taxon>
    </lineage>
</organism>
<keyword evidence="2" id="KW-1185">Reference proteome</keyword>
<dbReference type="Proteomes" id="UP000694844">
    <property type="component" value="Chromosome 2"/>
</dbReference>
<dbReference type="OrthoDB" id="6149576at2759"/>
<protein>
    <submittedName>
        <fullName evidence="3">Uncharacterized protein LOC111121298 isoform X1</fullName>
    </submittedName>
</protein>
<dbReference type="AlphaFoldDB" id="A0A8B8CQX2"/>
<dbReference type="RefSeq" id="XP_022318217.1">
    <property type="nucleotide sequence ID" value="XM_022462509.1"/>
</dbReference>
<dbReference type="KEGG" id="cvn:111121298"/>